<sequence>MSRFSSSPRSFPVPAARARRCRYARDQSAINWVLSVVIAPGDTAYQRDGAALSVGADRAPCDAALRHLDRGGFRCLMVAHSRSGNQHNGAGQHRRRPHRAHCLPRNCRAARPHPCGQHRLATGRSRWRRQRRLISRDLQRRICHGCGVPPGQAFSIADSRAAARRRIGLEIARCPPSPETRATGCSRAGSRSPASARSMVRLLIVDRQDVGQPSRCEPDKAGLAKKTIVISPPLLADMLITVNGRYRPVWPANDGGCSSRRSNGRRGIDPRRMPGSGSPCRADQRWLRTTAAAVFFPT</sequence>
<comment type="caution">
    <text evidence="2">The sequence shown here is derived from an EMBL/GenBank/DDBJ whole genome shotgun (WGS) entry which is preliminary data.</text>
</comment>
<feature type="region of interest" description="Disordered" evidence="1">
    <location>
        <begin position="255"/>
        <end position="281"/>
    </location>
</feature>
<dbReference type="EMBL" id="CAHIKZ030003156">
    <property type="protein sequence ID" value="CAE1296955.1"/>
    <property type="molecule type" value="Genomic_DNA"/>
</dbReference>
<gene>
    <name evidence="2" type="ORF">SPHA_51729</name>
</gene>
<name>A0A812DH76_ACAPH</name>
<dbReference type="AlphaFoldDB" id="A0A812DH76"/>
<evidence type="ECO:0000313" key="2">
    <source>
        <dbReference type="EMBL" id="CAE1296955.1"/>
    </source>
</evidence>
<dbReference type="Proteomes" id="UP000597762">
    <property type="component" value="Unassembled WGS sequence"/>
</dbReference>
<evidence type="ECO:0000256" key="1">
    <source>
        <dbReference type="SAM" id="MobiDB-lite"/>
    </source>
</evidence>
<proteinExistence type="predicted"/>
<reference evidence="2" key="1">
    <citation type="submission" date="2021-01" db="EMBL/GenBank/DDBJ databases">
        <authorList>
            <person name="Li R."/>
            <person name="Bekaert M."/>
        </authorList>
    </citation>
    <scope>NUCLEOTIDE SEQUENCE</scope>
    <source>
        <strain evidence="2">Farmed</strain>
    </source>
</reference>
<keyword evidence="3" id="KW-1185">Reference proteome</keyword>
<accession>A0A812DH76</accession>
<organism evidence="2 3">
    <name type="scientific">Acanthosepion pharaonis</name>
    <name type="common">Pharaoh cuttlefish</name>
    <name type="synonym">Sepia pharaonis</name>
    <dbReference type="NCBI Taxonomy" id="158019"/>
    <lineage>
        <taxon>Eukaryota</taxon>
        <taxon>Metazoa</taxon>
        <taxon>Spiralia</taxon>
        <taxon>Lophotrochozoa</taxon>
        <taxon>Mollusca</taxon>
        <taxon>Cephalopoda</taxon>
        <taxon>Coleoidea</taxon>
        <taxon>Decapodiformes</taxon>
        <taxon>Sepiida</taxon>
        <taxon>Sepiina</taxon>
        <taxon>Sepiidae</taxon>
        <taxon>Acanthosepion</taxon>
    </lineage>
</organism>
<evidence type="ECO:0000313" key="3">
    <source>
        <dbReference type="Proteomes" id="UP000597762"/>
    </source>
</evidence>
<protein>
    <submittedName>
        <fullName evidence="2">Uncharacterized protein</fullName>
    </submittedName>
</protein>